<protein>
    <submittedName>
        <fullName evidence="2">Uncharacterized protein</fullName>
    </submittedName>
</protein>
<feature type="compositionally biased region" description="Gly residues" evidence="1">
    <location>
        <begin position="1"/>
        <end position="21"/>
    </location>
</feature>
<name>A0A6J4JIC6_9CHLR</name>
<organism evidence="2">
    <name type="scientific">uncultured Chloroflexota bacterium</name>
    <dbReference type="NCBI Taxonomy" id="166587"/>
    <lineage>
        <taxon>Bacteria</taxon>
        <taxon>Bacillati</taxon>
        <taxon>Chloroflexota</taxon>
        <taxon>environmental samples</taxon>
    </lineage>
</organism>
<evidence type="ECO:0000256" key="1">
    <source>
        <dbReference type="SAM" id="MobiDB-lite"/>
    </source>
</evidence>
<gene>
    <name evidence="2" type="ORF">AVDCRST_MAG77-3576</name>
</gene>
<dbReference type="AlphaFoldDB" id="A0A6J4JIC6"/>
<feature type="non-terminal residue" evidence="2">
    <location>
        <position position="72"/>
    </location>
</feature>
<sequence>GPGAGGGPGGLACGRAVGHGAGRPRRGSTRSPQAGWKAHPPAARGLPDLKTTTSWPFVSKYATGSPRSPAHL</sequence>
<dbReference type="EMBL" id="CADCTC010000198">
    <property type="protein sequence ID" value="CAA9278145.1"/>
    <property type="molecule type" value="Genomic_DNA"/>
</dbReference>
<reference evidence="2" key="1">
    <citation type="submission" date="2020-02" db="EMBL/GenBank/DDBJ databases">
        <authorList>
            <person name="Meier V. D."/>
        </authorList>
    </citation>
    <scope>NUCLEOTIDE SEQUENCE</scope>
    <source>
        <strain evidence="2">AVDCRST_MAG77</strain>
    </source>
</reference>
<proteinExistence type="predicted"/>
<accession>A0A6J4JIC6</accession>
<evidence type="ECO:0000313" key="2">
    <source>
        <dbReference type="EMBL" id="CAA9278145.1"/>
    </source>
</evidence>
<feature type="non-terminal residue" evidence="2">
    <location>
        <position position="1"/>
    </location>
</feature>
<feature type="region of interest" description="Disordered" evidence="1">
    <location>
        <begin position="1"/>
        <end position="72"/>
    </location>
</feature>